<dbReference type="CDD" id="cd07731">
    <property type="entry name" value="ComA-like_MBL-fold"/>
    <property type="match status" value="1"/>
</dbReference>
<feature type="transmembrane region" description="Helical" evidence="6">
    <location>
        <begin position="6"/>
        <end position="26"/>
    </location>
</feature>
<dbReference type="NCBIfam" id="TIGR00360">
    <property type="entry name" value="ComEC_N-term"/>
    <property type="match status" value="1"/>
</dbReference>
<keyword evidence="2" id="KW-1003">Cell membrane</keyword>
<dbReference type="InterPro" id="IPR001279">
    <property type="entry name" value="Metallo-B-lactamas"/>
</dbReference>
<dbReference type="Gene3D" id="3.60.15.10">
    <property type="entry name" value="Ribonuclease Z/Hydroxyacylglutathione hydrolase-like"/>
    <property type="match status" value="1"/>
</dbReference>
<organism evidence="8 9">
    <name type="scientific">Vagococcus teuberi</name>
    <dbReference type="NCBI Taxonomy" id="519472"/>
    <lineage>
        <taxon>Bacteria</taxon>
        <taxon>Bacillati</taxon>
        <taxon>Bacillota</taxon>
        <taxon>Bacilli</taxon>
        <taxon>Lactobacillales</taxon>
        <taxon>Enterococcaceae</taxon>
        <taxon>Vagococcus</taxon>
    </lineage>
</organism>
<protein>
    <submittedName>
        <fullName evidence="8">DNA internalization-related competence protein ComEC/Rec2</fullName>
    </submittedName>
</protein>
<dbReference type="KEGG" id="vte:BHY08_03465"/>
<evidence type="ECO:0000256" key="5">
    <source>
        <dbReference type="ARBA" id="ARBA00023136"/>
    </source>
</evidence>
<dbReference type="InterPro" id="IPR004797">
    <property type="entry name" value="Competence_ComEC/Rec2"/>
</dbReference>
<feature type="transmembrane region" description="Helical" evidence="6">
    <location>
        <begin position="428"/>
        <end position="448"/>
    </location>
</feature>
<feature type="domain" description="Metallo-beta-lactamase" evidence="7">
    <location>
        <begin position="489"/>
        <end position="699"/>
    </location>
</feature>
<dbReference type="AlphaFoldDB" id="A0A1J0A4U7"/>
<evidence type="ECO:0000259" key="7">
    <source>
        <dbReference type="SMART" id="SM00849"/>
    </source>
</evidence>
<feature type="transmembrane region" description="Helical" evidence="6">
    <location>
        <begin position="215"/>
        <end position="237"/>
    </location>
</feature>
<keyword evidence="3 6" id="KW-0812">Transmembrane</keyword>
<evidence type="ECO:0000256" key="4">
    <source>
        <dbReference type="ARBA" id="ARBA00022989"/>
    </source>
</evidence>
<name>A0A1J0A4U7_9ENTE</name>
<feature type="transmembrane region" description="Helical" evidence="6">
    <location>
        <begin position="249"/>
        <end position="269"/>
    </location>
</feature>
<dbReference type="GO" id="GO:0005886">
    <property type="term" value="C:plasma membrane"/>
    <property type="evidence" value="ECO:0007669"/>
    <property type="project" value="UniProtKB-SubCell"/>
</dbReference>
<feature type="transmembrane region" description="Helical" evidence="6">
    <location>
        <begin position="372"/>
        <end position="391"/>
    </location>
</feature>
<keyword evidence="4 6" id="KW-1133">Transmembrane helix</keyword>
<dbReference type="STRING" id="519472.BHY08_03465"/>
<dbReference type="SMART" id="SM00849">
    <property type="entry name" value="Lactamase_B"/>
    <property type="match status" value="1"/>
</dbReference>
<accession>A0A1J0A4U7</accession>
<evidence type="ECO:0000256" key="6">
    <source>
        <dbReference type="SAM" id="Phobius"/>
    </source>
</evidence>
<evidence type="ECO:0000313" key="8">
    <source>
        <dbReference type="EMBL" id="APB30973.1"/>
    </source>
</evidence>
<evidence type="ECO:0000256" key="2">
    <source>
        <dbReference type="ARBA" id="ARBA00022475"/>
    </source>
</evidence>
<dbReference type="GO" id="GO:0030420">
    <property type="term" value="P:establishment of competence for transformation"/>
    <property type="evidence" value="ECO:0007669"/>
    <property type="project" value="InterPro"/>
</dbReference>
<gene>
    <name evidence="8" type="ORF">BHY08_03465</name>
</gene>
<dbReference type="PANTHER" id="PTHR30619:SF1">
    <property type="entry name" value="RECOMBINATION PROTEIN 2"/>
    <property type="match status" value="1"/>
</dbReference>
<feature type="transmembrane region" description="Helical" evidence="6">
    <location>
        <begin position="460"/>
        <end position="476"/>
    </location>
</feature>
<dbReference type="InterPro" id="IPR052159">
    <property type="entry name" value="Competence_DNA_uptake"/>
</dbReference>
<dbReference type="InterPro" id="IPR035681">
    <property type="entry name" value="ComA-like_MBL"/>
</dbReference>
<dbReference type="InterPro" id="IPR036866">
    <property type="entry name" value="RibonucZ/Hydroxyglut_hydro"/>
</dbReference>
<comment type="subcellular location">
    <subcellularLocation>
        <location evidence="1">Cell membrane</location>
        <topology evidence="1">Multi-pass membrane protein</topology>
    </subcellularLocation>
</comment>
<keyword evidence="9" id="KW-1185">Reference proteome</keyword>
<dbReference type="PANTHER" id="PTHR30619">
    <property type="entry name" value="DNA INTERNALIZATION/COMPETENCE PROTEIN COMEC/REC2"/>
    <property type="match status" value="1"/>
</dbReference>
<dbReference type="NCBIfam" id="TIGR00361">
    <property type="entry name" value="ComEC_Rec2"/>
    <property type="match status" value="1"/>
</dbReference>
<sequence>MLWLLYLLKPLWGIAVFFLVIGFRISFSKNKRLITICLVFFLLANGYFFVTQPLRENTLNSDTKQTWILLPDAIQVDGDFVKAKAKNHHRTYLLQYNLKTKEEKDRLLDVKNPLIVTSYQERVKTQTRRNLNGFDYADYLKNKQVLGVYKLTEVEKVSEKKLTIKHPIEMVSSFRTRLFKKINQTFGPYTSFYMSSLILGINDGDNREVWNKLSLAHLFALSGLHVTFFITMIQSLLLRIGLTKEKVSIIEVVFLCVFIGLTGYSIGVVRASLQHIIKKANGRNHWKLSPLDCWSLTLISHSLFVPTLLFNIGGQLSYYLSFLILFIQPILKDKKASNQFILFQLLLTFFSIPLLSYYFYEFNVLSSVFSLLFTPILFQCLLPILCLALLFSMTLPTILINLLEQIISSIHLLAEWCEKVTFFQLTTGTFPIYILLAIITAQLYCLMYWESHPKFSKSRVLFLFVSPCLCFSFKYLNPMGMIAFVDVGQGDAMFIQLPFHRGNYVIDTGGSLSFPQEEWKQKRNAKRQADYTLIPFLKSKGVSKLDGVFITHAHEDHFGDIDRLAKEIDIKQLIMTLGTHEQENVRRKIEGTQIEKINKVTSATNIQFPGIDMKILFPDTMGDGQNNDSMVLKLSIHEKTFLLMGDLEKEGEQVLLTKYSESDLAADCVKIGHHGSKTSSQLQFINAVNPEEAVISVGEANRFRHPSPETLDTLNQENIQIFRTDEQGMIYQKWLPLKKDMLKIRSVK</sequence>
<dbReference type="Pfam" id="PF00753">
    <property type="entry name" value="Lactamase_B"/>
    <property type="match status" value="1"/>
</dbReference>
<reference evidence="8 9" key="1">
    <citation type="submission" date="2016-09" db="EMBL/GenBank/DDBJ databases">
        <title>Vagococcus teuberi sp. nov., isolated from the Malian artisanal sour milk fene.</title>
        <authorList>
            <person name="Wullschleger S."/>
            <person name="Seifert C."/>
            <person name="Baumgartner S."/>
            <person name="Lacroix C."/>
            <person name="Bonfoh B."/>
            <person name="Stevens M.J."/>
            <person name="Meile L."/>
        </authorList>
    </citation>
    <scope>NUCLEOTIDE SEQUENCE [LARGE SCALE GENOMIC DNA]</scope>
    <source>
        <strain evidence="8 9">DSM 21459</strain>
    </source>
</reference>
<proteinExistence type="predicted"/>
<dbReference type="Proteomes" id="UP000191200">
    <property type="component" value="Chromosome"/>
</dbReference>
<evidence type="ECO:0000256" key="3">
    <source>
        <dbReference type="ARBA" id="ARBA00022692"/>
    </source>
</evidence>
<feature type="transmembrane region" description="Helical" evidence="6">
    <location>
        <begin position="308"/>
        <end position="328"/>
    </location>
</feature>
<feature type="transmembrane region" description="Helical" evidence="6">
    <location>
        <begin position="33"/>
        <end position="50"/>
    </location>
</feature>
<feature type="transmembrane region" description="Helical" evidence="6">
    <location>
        <begin position="340"/>
        <end position="360"/>
    </location>
</feature>
<evidence type="ECO:0000313" key="9">
    <source>
        <dbReference type="Proteomes" id="UP000191200"/>
    </source>
</evidence>
<dbReference type="EMBL" id="CP017267">
    <property type="protein sequence ID" value="APB30973.1"/>
    <property type="molecule type" value="Genomic_DNA"/>
</dbReference>
<evidence type="ECO:0000256" key="1">
    <source>
        <dbReference type="ARBA" id="ARBA00004651"/>
    </source>
</evidence>
<keyword evidence="5 6" id="KW-0472">Membrane</keyword>
<dbReference type="InterPro" id="IPR004477">
    <property type="entry name" value="ComEC_N"/>
</dbReference>
<dbReference type="SUPFAM" id="SSF56281">
    <property type="entry name" value="Metallo-hydrolase/oxidoreductase"/>
    <property type="match status" value="1"/>
</dbReference>
<dbReference type="Pfam" id="PF03772">
    <property type="entry name" value="Competence"/>
    <property type="match status" value="1"/>
</dbReference>